<evidence type="ECO:0000313" key="2">
    <source>
        <dbReference type="Proteomes" id="UP000638981"/>
    </source>
</evidence>
<evidence type="ECO:0008006" key="3">
    <source>
        <dbReference type="Google" id="ProtNLM"/>
    </source>
</evidence>
<keyword evidence="2" id="KW-1185">Reference proteome</keyword>
<gene>
    <name evidence="1" type="ORF">GCM10007315_09910</name>
</gene>
<accession>A0A918TIU2</accession>
<proteinExistence type="predicted"/>
<dbReference type="SUPFAM" id="SSF52540">
    <property type="entry name" value="P-loop containing nucleoside triphosphate hydrolases"/>
    <property type="match status" value="1"/>
</dbReference>
<comment type="caution">
    <text evidence="1">The sequence shown here is derived from an EMBL/GenBank/DDBJ whole genome shotgun (WGS) entry which is preliminary data.</text>
</comment>
<reference evidence="1" key="2">
    <citation type="submission" date="2020-09" db="EMBL/GenBank/DDBJ databases">
        <authorList>
            <person name="Sun Q."/>
            <person name="Kim S."/>
        </authorList>
    </citation>
    <scope>NUCLEOTIDE SEQUENCE</scope>
    <source>
        <strain evidence="1">KCTC 23310</strain>
    </source>
</reference>
<dbReference type="RefSeq" id="WP_229804513.1">
    <property type="nucleotide sequence ID" value="NZ_BMYJ01000002.1"/>
</dbReference>
<organism evidence="1 2">
    <name type="scientific">Neogemmobacter tilapiae</name>
    <dbReference type="NCBI Taxonomy" id="875041"/>
    <lineage>
        <taxon>Bacteria</taxon>
        <taxon>Pseudomonadati</taxon>
        <taxon>Pseudomonadota</taxon>
        <taxon>Alphaproteobacteria</taxon>
        <taxon>Rhodobacterales</taxon>
        <taxon>Paracoccaceae</taxon>
        <taxon>Neogemmobacter</taxon>
    </lineage>
</organism>
<dbReference type="InterPro" id="IPR027417">
    <property type="entry name" value="P-loop_NTPase"/>
</dbReference>
<name>A0A918TIU2_9RHOB</name>
<dbReference type="Proteomes" id="UP000638981">
    <property type="component" value="Unassembled WGS sequence"/>
</dbReference>
<reference evidence="1" key="1">
    <citation type="journal article" date="2014" name="Int. J. Syst. Evol. Microbiol.">
        <title>Complete genome sequence of Corynebacterium casei LMG S-19264T (=DSM 44701T), isolated from a smear-ripened cheese.</title>
        <authorList>
            <consortium name="US DOE Joint Genome Institute (JGI-PGF)"/>
            <person name="Walter F."/>
            <person name="Albersmeier A."/>
            <person name="Kalinowski J."/>
            <person name="Ruckert C."/>
        </authorList>
    </citation>
    <scope>NUCLEOTIDE SEQUENCE</scope>
    <source>
        <strain evidence="1">KCTC 23310</strain>
    </source>
</reference>
<dbReference type="AlphaFoldDB" id="A0A918TIU2"/>
<evidence type="ECO:0000313" key="1">
    <source>
        <dbReference type="EMBL" id="GHC49712.1"/>
    </source>
</evidence>
<sequence length="335" mass="38807">MAKPKLYIHMGTHRTATTSIQSFLYENRAALAKQGVLYPFDVRRHQAQINLATKRGKMDMLEKKLMEQVAAQRKISKVILSDEDICFVQDLEVFAKLKEQFDLHFVLFMRRQDLWLESWYMQNVKWQFFKKYCHLTFAEFFDLREDFFWMDYDQVIRKLENFVAPDHIHLAIFERAAMGEGPVQEFMSLVGIGADEGFVMPSQRNASMTPLMTEFVRHLPLNTAKAQFRGFIERACGRVDRAIHLEKVSSYYMDHAQRSAYMEGFAESNQKVAERYFGRDRLFHEPLPGPEAALADTKLPSDTSELMQIFVGPMIGEMIKARNAADEAAANNKSG</sequence>
<protein>
    <recommendedName>
        <fullName evidence="3">Sulfotransferase domain-containing protein</fullName>
    </recommendedName>
</protein>
<dbReference type="EMBL" id="BMYJ01000002">
    <property type="protein sequence ID" value="GHC49712.1"/>
    <property type="molecule type" value="Genomic_DNA"/>
</dbReference>